<proteinExistence type="predicted"/>
<dbReference type="Proteomes" id="UP000005358">
    <property type="component" value="Chromosome"/>
</dbReference>
<protein>
    <submittedName>
        <fullName evidence="1">Uncharacterized protein</fullName>
    </submittedName>
</protein>
<gene>
    <name evidence="1" type="ORF">HA1_13072</name>
</gene>
<dbReference type="AlphaFoldDB" id="A0AAV3F9C4"/>
<dbReference type="RefSeq" id="WP_003482204.1">
    <property type="nucleotide sequence ID" value="NZ_CM001477.1"/>
</dbReference>
<comment type="caution">
    <text evidence="1">The sequence shown here is derived from an EMBL/GenBank/DDBJ whole genome shotgun (WGS) entry which is preliminary data.</text>
</comment>
<evidence type="ECO:0000313" key="2">
    <source>
        <dbReference type="Proteomes" id="UP000005358"/>
    </source>
</evidence>
<accession>A0AAV3F9C4</accession>
<sequence length="55" mass="6602">MAGIAELKKFKERKLVKLTRENIEKEFEDFFNDKDCIKWNLEKVSKDLDALRGRN</sequence>
<evidence type="ECO:0000313" key="1">
    <source>
        <dbReference type="EMBL" id="EIA15992.1"/>
    </source>
</evidence>
<organism evidence="1 2">
    <name type="scientific">Clostridium perfringens F262</name>
    <dbReference type="NCBI Taxonomy" id="883064"/>
    <lineage>
        <taxon>Bacteria</taxon>
        <taxon>Bacillati</taxon>
        <taxon>Bacillota</taxon>
        <taxon>Clostridia</taxon>
        <taxon>Eubacteriales</taxon>
        <taxon>Clostridiaceae</taxon>
        <taxon>Clostridium</taxon>
    </lineage>
</organism>
<dbReference type="EMBL" id="AFES01000033">
    <property type="protein sequence ID" value="EIA15992.1"/>
    <property type="molecule type" value="Genomic_DNA"/>
</dbReference>
<reference evidence="1 2" key="1">
    <citation type="journal article" date="2012" name="PLoS ONE">
        <title>Genome Sequencing and Analysis of a Type A Clostridium perfringens Isolate from a Case of Bovine Clostridial Abomasitis.</title>
        <authorList>
            <person name="Nowell V.J."/>
            <person name="Kropinski A.M."/>
            <person name="Songer J.G."/>
            <person name="Macinnes J.I."/>
            <person name="Parreira V.R."/>
            <person name="Prescott J.F."/>
        </authorList>
    </citation>
    <scope>NUCLEOTIDE SEQUENCE [LARGE SCALE GENOMIC DNA]</scope>
    <source>
        <strain evidence="1 2">F262</strain>
    </source>
</reference>
<name>A0AAV3F9C4_CLOPF</name>